<keyword evidence="3" id="KW-1185">Reference proteome</keyword>
<dbReference type="InterPro" id="IPR001584">
    <property type="entry name" value="Integrase_cat-core"/>
</dbReference>
<protein>
    <submittedName>
        <fullName evidence="2">Gypsy retrotransposon integrase-like protein 1</fullName>
    </submittedName>
</protein>
<dbReference type="Gene3D" id="1.10.340.70">
    <property type="match status" value="1"/>
</dbReference>
<dbReference type="AlphaFoldDB" id="A0A151QYS5"/>
<dbReference type="InterPro" id="IPR043128">
    <property type="entry name" value="Rev_trsase/Diguanyl_cyclase"/>
</dbReference>
<dbReference type="Pfam" id="PF00665">
    <property type="entry name" value="rve"/>
    <property type="match status" value="1"/>
</dbReference>
<dbReference type="Gene3D" id="3.30.420.10">
    <property type="entry name" value="Ribonuclease H-like superfamily/Ribonuclease H"/>
    <property type="match status" value="1"/>
</dbReference>
<evidence type="ECO:0000313" key="2">
    <source>
        <dbReference type="EMBL" id="KYP35457.1"/>
    </source>
</evidence>
<evidence type="ECO:0000313" key="3">
    <source>
        <dbReference type="Proteomes" id="UP000075243"/>
    </source>
</evidence>
<dbReference type="GO" id="GO:0003676">
    <property type="term" value="F:nucleic acid binding"/>
    <property type="evidence" value="ECO:0007669"/>
    <property type="project" value="InterPro"/>
</dbReference>
<evidence type="ECO:0000259" key="1">
    <source>
        <dbReference type="PROSITE" id="PS50994"/>
    </source>
</evidence>
<dbReference type="InterPro" id="IPR036397">
    <property type="entry name" value="RNaseH_sf"/>
</dbReference>
<sequence>MTDDSKIKQNLNAHYASLKLKEDLSSYIQRLLDQEARVIQPHQEKTEKINLGQGEDKKEVLIDTKIEEEVKGQLVKLLKEYVDIFGWSYHDMPRLDPEIIEHKLPIKEESHPVKLDIGFLVVSCYLEWLSNIVTLLKKSKKVRVCIDYRDLNRASPKYDFPLPHIDMLMDNISTNTIFSFTDGYSVKGLMTDEEADSHPWYFDIQQYIEGGKYPVKASDNDKKRIRRRAIKFSSHRGVLYKKRFNSILLRCVDHKEAQSLMKEIHEGTFGTHMTGHTMVRKILRAGYFWSTMERDCILYARKFRKCQIYVDNIQVPPNELNVMTSPWSFSMWGMDIIGPIKLKASIGHRFILIAIDYFTKWVEAMSYAHVTRKVVVNFVRRNIVYRYGIPNKIITDNRSNLNNKMMTKLYDSFKIQHHNSSPYKPKMNGAVEAANKNIKKIVQKMVVTYKNTSTTLFSLIYGIEAVLSVEVEIPSLRMLMEVKLPESEWVQSRLDQLNLIEEKRLDVICHGQNYQQRIKKAFDKKYHPQHFQEGDLMLKKLLPAQKEKIRKWTLNYEGPYVVKRTLMEI</sequence>
<dbReference type="PANTHER" id="PTHR48475">
    <property type="entry name" value="RIBONUCLEASE H"/>
    <property type="match status" value="1"/>
</dbReference>
<dbReference type="Proteomes" id="UP000075243">
    <property type="component" value="Unassembled WGS sequence"/>
</dbReference>
<gene>
    <name evidence="2" type="ORF">KK1_043511</name>
</gene>
<reference evidence="2" key="1">
    <citation type="journal article" date="2012" name="Nat. Biotechnol.">
        <title>Draft genome sequence of pigeonpea (Cajanus cajan), an orphan legume crop of resource-poor farmers.</title>
        <authorList>
            <person name="Varshney R.K."/>
            <person name="Chen W."/>
            <person name="Li Y."/>
            <person name="Bharti A.K."/>
            <person name="Saxena R.K."/>
            <person name="Schlueter J.A."/>
            <person name="Donoghue M.T."/>
            <person name="Azam S."/>
            <person name="Fan G."/>
            <person name="Whaley A.M."/>
            <person name="Farmer A.D."/>
            <person name="Sheridan J."/>
            <person name="Iwata A."/>
            <person name="Tuteja R."/>
            <person name="Penmetsa R.V."/>
            <person name="Wu W."/>
            <person name="Upadhyaya H.D."/>
            <person name="Yang S.P."/>
            <person name="Shah T."/>
            <person name="Saxena K.B."/>
            <person name="Michael T."/>
            <person name="McCombie W.R."/>
            <person name="Yang B."/>
            <person name="Zhang G."/>
            <person name="Yang H."/>
            <person name="Wang J."/>
            <person name="Spillane C."/>
            <person name="Cook D.R."/>
            <person name="May G.D."/>
            <person name="Xu X."/>
            <person name="Jackson S.A."/>
        </authorList>
    </citation>
    <scope>NUCLEOTIDE SEQUENCE [LARGE SCALE GENOMIC DNA]</scope>
</reference>
<organism evidence="2 3">
    <name type="scientific">Cajanus cajan</name>
    <name type="common">Pigeon pea</name>
    <name type="synonym">Cajanus indicus</name>
    <dbReference type="NCBI Taxonomy" id="3821"/>
    <lineage>
        <taxon>Eukaryota</taxon>
        <taxon>Viridiplantae</taxon>
        <taxon>Streptophyta</taxon>
        <taxon>Embryophyta</taxon>
        <taxon>Tracheophyta</taxon>
        <taxon>Spermatophyta</taxon>
        <taxon>Magnoliopsida</taxon>
        <taxon>eudicotyledons</taxon>
        <taxon>Gunneridae</taxon>
        <taxon>Pentapetalae</taxon>
        <taxon>rosids</taxon>
        <taxon>fabids</taxon>
        <taxon>Fabales</taxon>
        <taxon>Fabaceae</taxon>
        <taxon>Papilionoideae</taxon>
        <taxon>50 kb inversion clade</taxon>
        <taxon>NPAAA clade</taxon>
        <taxon>indigoferoid/millettioid clade</taxon>
        <taxon>Phaseoleae</taxon>
        <taxon>Cajanus</taxon>
    </lineage>
</organism>
<dbReference type="Gene3D" id="3.30.70.270">
    <property type="match status" value="1"/>
</dbReference>
<dbReference type="InterPro" id="IPR043502">
    <property type="entry name" value="DNA/RNA_pol_sf"/>
</dbReference>
<proteinExistence type="predicted"/>
<dbReference type="Gramene" id="C.cajan_44234.t">
    <property type="protein sequence ID" value="C.cajan_44234.t"/>
    <property type="gene ID" value="C.cajan_44234"/>
</dbReference>
<feature type="domain" description="Integrase catalytic" evidence="1">
    <location>
        <begin position="322"/>
        <end position="493"/>
    </location>
</feature>
<dbReference type="PROSITE" id="PS50994">
    <property type="entry name" value="INTEGRASE"/>
    <property type="match status" value="1"/>
</dbReference>
<name>A0A151QYS5_CAJCA</name>
<dbReference type="Gene3D" id="3.10.10.10">
    <property type="entry name" value="HIV Type 1 Reverse Transcriptase, subunit A, domain 1"/>
    <property type="match status" value="1"/>
</dbReference>
<dbReference type="PANTHER" id="PTHR48475:SF1">
    <property type="entry name" value="RNASE H TYPE-1 DOMAIN-CONTAINING PROTEIN"/>
    <property type="match status" value="1"/>
</dbReference>
<accession>A0A151QYS5</accession>
<dbReference type="SUPFAM" id="SSF53098">
    <property type="entry name" value="Ribonuclease H-like"/>
    <property type="match status" value="1"/>
</dbReference>
<dbReference type="InterPro" id="IPR012337">
    <property type="entry name" value="RNaseH-like_sf"/>
</dbReference>
<dbReference type="GO" id="GO:0015074">
    <property type="term" value="P:DNA integration"/>
    <property type="evidence" value="ECO:0007669"/>
    <property type="project" value="InterPro"/>
</dbReference>
<dbReference type="EMBL" id="KQ484380">
    <property type="protein sequence ID" value="KYP35457.1"/>
    <property type="molecule type" value="Genomic_DNA"/>
</dbReference>
<dbReference type="SUPFAM" id="SSF56672">
    <property type="entry name" value="DNA/RNA polymerases"/>
    <property type="match status" value="1"/>
</dbReference>